<dbReference type="Pfam" id="PF23951">
    <property type="entry name" value="DUF7282"/>
    <property type="match status" value="1"/>
</dbReference>
<gene>
    <name evidence="3" type="ORF">A3F95_00135</name>
</gene>
<evidence type="ECO:0000256" key="1">
    <source>
        <dbReference type="SAM" id="Phobius"/>
    </source>
</evidence>
<dbReference type="Proteomes" id="UP000179122">
    <property type="component" value="Unassembled WGS sequence"/>
</dbReference>
<organism evidence="3 4">
    <name type="scientific">Candidatus Nealsonbacteria bacterium RIFCSPLOWO2_12_FULL_39_31</name>
    <dbReference type="NCBI Taxonomy" id="1801676"/>
    <lineage>
        <taxon>Bacteria</taxon>
        <taxon>Candidatus Nealsoniibacteriota</taxon>
    </lineage>
</organism>
<accession>A0A1G2EKD8</accession>
<reference evidence="3 4" key="1">
    <citation type="journal article" date="2016" name="Nat. Commun.">
        <title>Thousands of microbial genomes shed light on interconnected biogeochemical processes in an aquifer system.</title>
        <authorList>
            <person name="Anantharaman K."/>
            <person name="Brown C.T."/>
            <person name="Hug L.A."/>
            <person name="Sharon I."/>
            <person name="Castelle C.J."/>
            <person name="Probst A.J."/>
            <person name="Thomas B.C."/>
            <person name="Singh A."/>
            <person name="Wilkins M.J."/>
            <person name="Karaoz U."/>
            <person name="Brodie E.L."/>
            <person name="Williams K.H."/>
            <person name="Hubbard S.S."/>
            <person name="Banfield J.F."/>
        </authorList>
    </citation>
    <scope>NUCLEOTIDE SEQUENCE [LARGE SCALE GENOMIC DNA]</scope>
</reference>
<keyword evidence="1" id="KW-0472">Membrane</keyword>
<evidence type="ECO:0000259" key="2">
    <source>
        <dbReference type="Pfam" id="PF23951"/>
    </source>
</evidence>
<keyword evidence="1" id="KW-1133">Transmembrane helix</keyword>
<dbReference type="InterPro" id="IPR055706">
    <property type="entry name" value="Slg1/2_DUF7282"/>
</dbReference>
<dbReference type="AlphaFoldDB" id="A0A1G2EKD8"/>
<proteinExistence type="predicted"/>
<evidence type="ECO:0000313" key="3">
    <source>
        <dbReference type="EMBL" id="OGZ26237.1"/>
    </source>
</evidence>
<dbReference type="EMBL" id="MHML01000032">
    <property type="protein sequence ID" value="OGZ26237.1"/>
    <property type="molecule type" value="Genomic_DNA"/>
</dbReference>
<feature type="domain" description="DUF7282" evidence="2">
    <location>
        <begin position="53"/>
        <end position="152"/>
    </location>
</feature>
<sequence length="166" mass="18055">MEEKKSSKGLIIGIIVVVIIGIFVWRYFSSRNATNDQAGGEQSEQVAGMEDSIFVANQKPGRFVNVGRATLSKKGYVAIHQEEAGAPGAIIGFSSLLSAVESRNFSVTLNRKSVAGESFYAMIHWDNNNGAFNPSEDMPAKDKDGNIVMAKFMISESASEPIEYKL</sequence>
<evidence type="ECO:0000313" key="4">
    <source>
        <dbReference type="Proteomes" id="UP000179122"/>
    </source>
</evidence>
<name>A0A1G2EKD8_9BACT</name>
<keyword evidence="1" id="KW-0812">Transmembrane</keyword>
<comment type="caution">
    <text evidence="3">The sequence shown here is derived from an EMBL/GenBank/DDBJ whole genome shotgun (WGS) entry which is preliminary data.</text>
</comment>
<protein>
    <recommendedName>
        <fullName evidence="2">DUF7282 domain-containing protein</fullName>
    </recommendedName>
</protein>
<feature type="transmembrane region" description="Helical" evidence="1">
    <location>
        <begin position="9"/>
        <end position="28"/>
    </location>
</feature>